<evidence type="ECO:0000313" key="4">
    <source>
        <dbReference type="Proteomes" id="UP000191554"/>
    </source>
</evidence>
<feature type="domain" description="eCIS core" evidence="2">
    <location>
        <begin position="58"/>
        <end position="123"/>
    </location>
</feature>
<comment type="caution">
    <text evidence="3">The sequence shown here is derived from an EMBL/GenBank/DDBJ whole genome shotgun (WGS) entry which is preliminary data.</text>
</comment>
<dbReference type="Pfam" id="PF13699">
    <property type="entry name" value="eCIS_core"/>
    <property type="match status" value="1"/>
</dbReference>
<reference evidence="3 4" key="1">
    <citation type="submission" date="2017-03" db="EMBL/GenBank/DDBJ databases">
        <title>Genome sequence of Clostridium hungatei DSM 14427.</title>
        <authorList>
            <person name="Poehlein A."/>
            <person name="Daniel R."/>
        </authorList>
    </citation>
    <scope>NUCLEOTIDE SEQUENCE [LARGE SCALE GENOMIC DNA]</scope>
    <source>
        <strain evidence="3 4">DSM 14427</strain>
    </source>
</reference>
<evidence type="ECO:0000259" key="2">
    <source>
        <dbReference type="Pfam" id="PF13699"/>
    </source>
</evidence>
<protein>
    <submittedName>
        <fullName evidence="3">Putative peptidoglycan binding domain protein</fullName>
    </submittedName>
</protein>
<proteinExistence type="predicted"/>
<dbReference type="InterPro" id="IPR036366">
    <property type="entry name" value="PGBDSf"/>
</dbReference>
<gene>
    <name evidence="3" type="ORF">CLHUN_25980</name>
</gene>
<dbReference type="Gene3D" id="1.10.101.10">
    <property type="entry name" value="PGBD-like superfamily/PGBD"/>
    <property type="match status" value="2"/>
</dbReference>
<sequence length="773" mass="84345">MIFQSAVGYREAVKLMEEGRQRKRLRKMGLSFEKELPVQGKMQQKKQDERSTASNTGLPDKLQTGLENLSGVSLSDVQVHYNSDKPQQEGALAYTQGSEIYIGPGQENYLPHEGWHVVQQKQGRVSAAFQLKSGLDVNADEHLEKEADIMGKKAESNAEDSILHIEQTNGVKAPGTKGTVIQRVTTQEEGMKIAAQNTKKQETAEKAEIIPAAYGETSENVKKIQQVLISMNYWTGRSGDKASGYFGDVTRESLINFQTGYMKLDKQELYDKKGKYVGCGPGTAKSLNSAYKLLNNSNVPEQAKNGIMGIGKSPENNSTYNWDIKAGVYNAYVKEAQLMLMNMGYKLPKYGADGKWSNSGETYEALLSFQKGCETELEGIKKNGTAENRKEVEHFQGIEPTGKLDQRTYAALQKEKTKKVTANYNNTPPKKVENGNKGTGNSKEDTEAEQIANRTFYYYFGQNETGVIPANASVTPEVATEMLKNLSKGEYGFKPEFGKGGCSWFVTEGNPYVGISPNKNIDIPVDVTKPNGFLVFDEARLLQMFNTTKTATEAEAMSKFRNYNGLSDTTPLNSKMQKAFTQFHKRFAESRMWDKVGELVRASSSKVGEVILQEGSAFSKQGSGKFAVVADASKVQVKGGITALAEIVKGKGDAVEPALVEAAEAMATKLKWAGTVRNVFRYGGKVLIVVGVAADVYKVYVAEDKVKAVVESAGGWAGATAGAAAFAAWWTPADVAGPWAWVAHGVGTLIAGGVGYWAGSGITRTIYELVIEE</sequence>
<dbReference type="Proteomes" id="UP000191554">
    <property type="component" value="Unassembled WGS sequence"/>
</dbReference>
<feature type="region of interest" description="Disordered" evidence="1">
    <location>
        <begin position="36"/>
        <end position="64"/>
    </location>
</feature>
<dbReference type="InterPro" id="IPR025295">
    <property type="entry name" value="eCIS_core_dom"/>
</dbReference>
<name>A0A1V4SJN2_RUMHU</name>
<accession>A0A1V4SJN2</accession>
<organism evidence="3 4">
    <name type="scientific">Ruminiclostridium hungatei</name>
    <name type="common">Clostridium hungatei</name>
    <dbReference type="NCBI Taxonomy" id="48256"/>
    <lineage>
        <taxon>Bacteria</taxon>
        <taxon>Bacillati</taxon>
        <taxon>Bacillota</taxon>
        <taxon>Clostridia</taxon>
        <taxon>Eubacteriales</taxon>
        <taxon>Oscillospiraceae</taxon>
        <taxon>Ruminiclostridium</taxon>
    </lineage>
</organism>
<feature type="region of interest" description="Disordered" evidence="1">
    <location>
        <begin position="422"/>
        <end position="446"/>
    </location>
</feature>
<keyword evidence="4" id="KW-1185">Reference proteome</keyword>
<evidence type="ECO:0000256" key="1">
    <source>
        <dbReference type="SAM" id="MobiDB-lite"/>
    </source>
</evidence>
<dbReference type="InterPro" id="IPR036365">
    <property type="entry name" value="PGBD-like_sf"/>
</dbReference>
<dbReference type="AlphaFoldDB" id="A0A1V4SJN2"/>
<dbReference type="SUPFAM" id="SSF47090">
    <property type="entry name" value="PGBD-like"/>
    <property type="match status" value="1"/>
</dbReference>
<evidence type="ECO:0000313" key="3">
    <source>
        <dbReference type="EMBL" id="OPX43451.1"/>
    </source>
</evidence>
<dbReference type="EMBL" id="MZGX01000017">
    <property type="protein sequence ID" value="OPX43451.1"/>
    <property type="molecule type" value="Genomic_DNA"/>
</dbReference>
<dbReference type="STRING" id="48256.CLHUN_25980"/>